<feature type="binding site" evidence="5">
    <location>
        <position position="21"/>
    </location>
    <ligand>
        <name>Zn(2+)</name>
        <dbReference type="ChEBI" id="CHEBI:29105"/>
    </ligand>
</feature>
<keyword evidence="5" id="KW-0862">Zinc</keyword>
<feature type="region of interest" description="Disordered" evidence="6">
    <location>
        <begin position="316"/>
        <end position="417"/>
    </location>
</feature>
<feature type="domain" description="PDZ GRASP-type" evidence="7">
    <location>
        <begin position="18"/>
        <end position="129"/>
    </location>
</feature>
<evidence type="ECO:0000256" key="6">
    <source>
        <dbReference type="SAM" id="MobiDB-lite"/>
    </source>
</evidence>
<evidence type="ECO:0000259" key="7">
    <source>
        <dbReference type="PROSITE" id="PS51865"/>
    </source>
</evidence>
<organism evidence="8 9">
    <name type="scientific">Fomitopsis schrenkii</name>
    <name type="common">Brown rot fungus</name>
    <dbReference type="NCBI Taxonomy" id="2126942"/>
    <lineage>
        <taxon>Eukaryota</taxon>
        <taxon>Fungi</taxon>
        <taxon>Dikarya</taxon>
        <taxon>Basidiomycota</taxon>
        <taxon>Agaricomycotina</taxon>
        <taxon>Agaricomycetes</taxon>
        <taxon>Polyporales</taxon>
        <taxon>Fomitopsis</taxon>
    </lineage>
</organism>
<dbReference type="eggNOG" id="KOG3834">
    <property type="taxonomic scope" value="Eukaryota"/>
</dbReference>
<comment type="subcellular location">
    <subcellularLocation>
        <location evidence="1">Golgi apparatus membrane</location>
    </subcellularLocation>
</comment>
<keyword evidence="9" id="KW-1185">Reference proteome</keyword>
<feature type="compositionally biased region" description="Basic and acidic residues" evidence="6">
    <location>
        <begin position="328"/>
        <end position="356"/>
    </location>
</feature>
<dbReference type="PANTHER" id="PTHR12893">
    <property type="entry name" value="GOLGI REASSEMBLY STACKING PROTEIN GRASP"/>
    <property type="match status" value="1"/>
</dbReference>
<dbReference type="PANTHER" id="PTHR12893:SF0">
    <property type="entry name" value="GRASP65"/>
    <property type="match status" value="1"/>
</dbReference>
<evidence type="ECO:0000256" key="1">
    <source>
        <dbReference type="ARBA" id="ARBA00004394"/>
    </source>
</evidence>
<evidence type="ECO:0000256" key="3">
    <source>
        <dbReference type="ARBA" id="ARBA00023034"/>
    </source>
</evidence>
<evidence type="ECO:0000256" key="2">
    <source>
        <dbReference type="ARBA" id="ARBA00022737"/>
    </source>
</evidence>
<dbReference type="EMBL" id="KE504165">
    <property type="protein sequence ID" value="EPS98450.1"/>
    <property type="molecule type" value="Genomic_DNA"/>
</dbReference>
<dbReference type="PROSITE" id="PS51865">
    <property type="entry name" value="PDZ_GRASP"/>
    <property type="match status" value="2"/>
</dbReference>
<dbReference type="AlphaFoldDB" id="S8FA11"/>
<dbReference type="GO" id="GO:0046872">
    <property type="term" value="F:metal ion binding"/>
    <property type="evidence" value="ECO:0007669"/>
    <property type="project" value="UniProtKB-KW"/>
</dbReference>
<reference evidence="8 9" key="1">
    <citation type="journal article" date="2012" name="Science">
        <title>The Paleozoic origin of enzymatic lignin decomposition reconstructed from 31 fungal genomes.</title>
        <authorList>
            <person name="Floudas D."/>
            <person name="Binder M."/>
            <person name="Riley R."/>
            <person name="Barry K."/>
            <person name="Blanchette R.A."/>
            <person name="Henrissat B."/>
            <person name="Martinez A.T."/>
            <person name="Otillar R."/>
            <person name="Spatafora J.W."/>
            <person name="Yadav J.S."/>
            <person name="Aerts A."/>
            <person name="Benoit I."/>
            <person name="Boyd A."/>
            <person name="Carlson A."/>
            <person name="Copeland A."/>
            <person name="Coutinho P.M."/>
            <person name="de Vries R.P."/>
            <person name="Ferreira P."/>
            <person name="Findley K."/>
            <person name="Foster B."/>
            <person name="Gaskell J."/>
            <person name="Glotzer D."/>
            <person name="Gorecki P."/>
            <person name="Heitman J."/>
            <person name="Hesse C."/>
            <person name="Hori C."/>
            <person name="Igarashi K."/>
            <person name="Jurgens J.A."/>
            <person name="Kallen N."/>
            <person name="Kersten P."/>
            <person name="Kohler A."/>
            <person name="Kuees U."/>
            <person name="Kumar T.K.A."/>
            <person name="Kuo A."/>
            <person name="LaButti K."/>
            <person name="Larrondo L.F."/>
            <person name="Lindquist E."/>
            <person name="Ling A."/>
            <person name="Lombard V."/>
            <person name="Lucas S."/>
            <person name="Lundell T."/>
            <person name="Martin R."/>
            <person name="McLaughlin D.J."/>
            <person name="Morgenstern I."/>
            <person name="Morin E."/>
            <person name="Murat C."/>
            <person name="Nagy L.G."/>
            <person name="Nolan M."/>
            <person name="Ohm R.A."/>
            <person name="Patyshakuliyeva A."/>
            <person name="Rokas A."/>
            <person name="Ruiz-Duenas F.J."/>
            <person name="Sabat G."/>
            <person name="Salamov A."/>
            <person name="Samejima M."/>
            <person name="Schmutz J."/>
            <person name="Slot J.C."/>
            <person name="St John F."/>
            <person name="Stenlid J."/>
            <person name="Sun H."/>
            <person name="Sun S."/>
            <person name="Syed K."/>
            <person name="Tsang A."/>
            <person name="Wiebenga A."/>
            <person name="Young D."/>
            <person name="Pisabarro A."/>
            <person name="Eastwood D.C."/>
            <person name="Martin F."/>
            <person name="Cullen D."/>
            <person name="Grigoriev I.V."/>
            <person name="Hibbett D.S."/>
        </authorList>
    </citation>
    <scope>NUCLEOTIDE SEQUENCE</scope>
    <source>
        <strain evidence="9">FP-58527</strain>
    </source>
</reference>
<keyword evidence="3" id="KW-0333">Golgi apparatus</keyword>
<feature type="compositionally biased region" description="Acidic residues" evidence="6">
    <location>
        <begin position="518"/>
        <end position="533"/>
    </location>
</feature>
<accession>S8FA11</accession>
<dbReference type="GO" id="GO:0000139">
    <property type="term" value="C:Golgi membrane"/>
    <property type="evidence" value="ECO:0007669"/>
    <property type="project" value="UniProtKB-SubCell"/>
</dbReference>
<dbReference type="InParanoid" id="S8FA11"/>
<evidence type="ECO:0000313" key="9">
    <source>
        <dbReference type="Proteomes" id="UP000015241"/>
    </source>
</evidence>
<protein>
    <recommendedName>
        <fullName evidence="7">PDZ GRASP-type domain-containing protein</fullName>
    </recommendedName>
</protein>
<feature type="compositionally biased region" description="Basic and acidic residues" evidence="6">
    <location>
        <begin position="369"/>
        <end position="379"/>
    </location>
</feature>
<evidence type="ECO:0000256" key="4">
    <source>
        <dbReference type="ARBA" id="ARBA00023136"/>
    </source>
</evidence>
<dbReference type="InterPro" id="IPR007583">
    <property type="entry name" value="GRASP55_65"/>
</dbReference>
<dbReference type="Pfam" id="PF04495">
    <property type="entry name" value="GRASP55_65"/>
    <property type="match status" value="2"/>
</dbReference>
<dbReference type="STRING" id="743788.S8FA11"/>
<dbReference type="OrthoDB" id="3318at2759"/>
<name>S8FA11_FOMSC</name>
<keyword evidence="2" id="KW-0677">Repeat</keyword>
<dbReference type="HOGENOM" id="CLU_025095_2_1_1"/>
<keyword evidence="5" id="KW-0479">Metal-binding</keyword>
<feature type="region of interest" description="Disordered" evidence="6">
    <location>
        <begin position="476"/>
        <end position="546"/>
    </location>
</feature>
<feature type="binding site" evidence="5">
    <location>
        <position position="127"/>
    </location>
    <ligand>
        <name>Zn(2+)</name>
        <dbReference type="ChEBI" id="CHEBI:29105"/>
    </ligand>
</feature>
<dbReference type="SUPFAM" id="SSF50156">
    <property type="entry name" value="PDZ domain-like"/>
    <property type="match status" value="1"/>
</dbReference>
<evidence type="ECO:0000313" key="8">
    <source>
        <dbReference type="EMBL" id="EPS98450.1"/>
    </source>
</evidence>
<dbReference type="Gene3D" id="2.30.42.10">
    <property type="match status" value="2"/>
</dbReference>
<feature type="domain" description="PDZ GRASP-type" evidence="7">
    <location>
        <begin position="135"/>
        <end position="224"/>
    </location>
</feature>
<gene>
    <name evidence="8" type="ORF">FOMPIDRAFT_1051485</name>
</gene>
<dbReference type="InterPro" id="IPR024958">
    <property type="entry name" value="GRASP_PDZ"/>
</dbReference>
<sequence length="546" mass="60004">MGAGQSTAADNSSHTPPRALHVLRVTPSSPASQTSIEPFFDFVVGFQGDDFSSTDSADAAELEKIVENHEGRTLNLLVWNSKRLQTRVVPIVPSRDWALPHTNNAPDPQEPEAERKPSLLGLSMRMCHPEFTLDNVWHVLDVLEGSPAESAGLVPYGDWIIGWSGGVLSAEGDFYEVVESHIERPLRVYVYSYDFDTIREVVLVPNRHWGGEGLFGLLHRIPSLPTDREPGSTPPELLEEYEGYEDQQLFVPADYRGDGEVSEQDLDEEELRWQQEEWMRRSYASASSYEHVSANGNETISAYAGLADDFDERDAFSQEQDRYDDDDNTSRSRDDDNDTNDHDSDHKSIRGSEEHSVVSVPSEHLAPASDRETPLKDVPPDDMPQSIPDISRNNQTIPKALDIRDSPPSPLPSALEGDTENAIASTPVPVPVTPVRAAFSPFRVGSPRIGSPRPSTPTPRLGSFSFMNGIGISPRTASWGSGGGVFDRAARDSPPTVGRRDSGAAHWQSHDVDRDDVVSEADTDMTETTDMDSEVTSVAGSLTSID</sequence>
<keyword evidence="4" id="KW-0472">Membrane</keyword>
<feature type="compositionally biased region" description="Basic and acidic residues" evidence="6">
    <location>
        <begin position="498"/>
        <end position="517"/>
    </location>
</feature>
<dbReference type="GO" id="GO:0007030">
    <property type="term" value="P:Golgi organization"/>
    <property type="evidence" value="ECO:0007669"/>
    <property type="project" value="TreeGrafter"/>
</dbReference>
<dbReference type="Proteomes" id="UP000015241">
    <property type="component" value="Unassembled WGS sequence"/>
</dbReference>
<dbReference type="InterPro" id="IPR036034">
    <property type="entry name" value="PDZ_sf"/>
</dbReference>
<proteinExistence type="predicted"/>
<evidence type="ECO:0000256" key="5">
    <source>
        <dbReference type="PIRSR" id="PIRSR607583-1"/>
    </source>
</evidence>